<reference evidence="4" key="1">
    <citation type="submission" date="2019-12" db="UniProtKB">
        <authorList>
            <consortium name="WormBaseParasite"/>
        </authorList>
    </citation>
    <scope>IDENTIFICATION</scope>
</reference>
<feature type="domain" description="GDPGP1-like N-terminal" evidence="2">
    <location>
        <begin position="83"/>
        <end position="224"/>
    </location>
</feature>
<dbReference type="GO" id="GO:0016787">
    <property type="term" value="F:hydrolase activity"/>
    <property type="evidence" value="ECO:0007669"/>
    <property type="project" value="UniProtKB-KW"/>
</dbReference>
<dbReference type="AlphaFoldDB" id="A0A5S6R444"/>
<protein>
    <submittedName>
        <fullName evidence="4">GDP-D-glucose phosphorylase 1</fullName>
    </submittedName>
</protein>
<name>A0A5S6R444_TRIMR</name>
<dbReference type="GO" id="GO:0005085">
    <property type="term" value="F:guanyl-nucleotide exchange factor activity"/>
    <property type="evidence" value="ECO:0007669"/>
    <property type="project" value="UniProtKB-KW"/>
</dbReference>
<organism evidence="3 4">
    <name type="scientific">Trichuris muris</name>
    <name type="common">Mouse whipworm</name>
    <dbReference type="NCBI Taxonomy" id="70415"/>
    <lineage>
        <taxon>Eukaryota</taxon>
        <taxon>Metazoa</taxon>
        <taxon>Ecdysozoa</taxon>
        <taxon>Nematoda</taxon>
        <taxon>Enoplea</taxon>
        <taxon>Dorylaimia</taxon>
        <taxon>Trichinellida</taxon>
        <taxon>Trichuridae</taxon>
        <taxon>Trichuris</taxon>
    </lineage>
</organism>
<dbReference type="STRING" id="70415.A0A5S6R444"/>
<keyword evidence="3" id="KW-1185">Reference proteome</keyword>
<dbReference type="InterPro" id="IPR026506">
    <property type="entry name" value="GDPGP"/>
</dbReference>
<accession>A0A5S6R444</accession>
<dbReference type="Pfam" id="PF26217">
    <property type="entry name" value="GDPGP1_N"/>
    <property type="match status" value="1"/>
</dbReference>
<sequence>MSQKLATARIEANNSQQQQRRLSLPLETSVQRMRTVEQVALNPKDFHWAAASDGPILVQCGSEFDRTLHRLVVEARRQLDSGHSLQSCQMYKCLPGRLGLVAELHPEVYRKRRNFHVFRSVAERFSAYRFNFLKLRPNEVLMQITDWPKSNEVQGGHKIVMTTQLRGHKPLLVPYLDKCLPQVLTSEGLGTAVKTMLLSNCRQLALGFNSPLAMCEVNQLHFELLYCPYSSKLGDQLAEKIADGLYTLKEWVLPAVAAQLTAQDLSQFISRCLLVSNHFVETNRPFNMVIGRSPRLDNDGGKDKSLLITSYFFPRQAVSPIAPKMTLCPSASDMRGVVEIHSSAQFQNITESAVVRSFAETAVLPSAEFDGIVDALKQRFLSPYRGRTTRSSLSASFTRLLNRYHNGAKLRTLSFKITVYAFYLLIIKPTVLKRSFYAKEIVATIQ</sequence>
<dbReference type="PANTHER" id="PTHR20884:SF8">
    <property type="entry name" value="GDP-D-GLUCOSE PHOSPHORYLASE 1"/>
    <property type="match status" value="1"/>
</dbReference>
<evidence type="ECO:0000256" key="1">
    <source>
        <dbReference type="SAM" id="MobiDB-lite"/>
    </source>
</evidence>
<dbReference type="Proteomes" id="UP000046395">
    <property type="component" value="Unassembled WGS sequence"/>
</dbReference>
<feature type="region of interest" description="Disordered" evidence="1">
    <location>
        <begin position="1"/>
        <end position="22"/>
    </location>
</feature>
<dbReference type="GO" id="GO:0005737">
    <property type="term" value="C:cytoplasm"/>
    <property type="evidence" value="ECO:0007669"/>
    <property type="project" value="UniProtKB-SubCell"/>
</dbReference>
<dbReference type="GO" id="GO:0000166">
    <property type="term" value="F:nucleotide binding"/>
    <property type="evidence" value="ECO:0007669"/>
    <property type="project" value="UniProtKB-KW"/>
</dbReference>
<proteinExistence type="predicted"/>
<evidence type="ECO:0000259" key="2">
    <source>
        <dbReference type="Pfam" id="PF26217"/>
    </source>
</evidence>
<dbReference type="GO" id="GO:0080048">
    <property type="term" value="F:GDP-D-glucose phosphorylase activity"/>
    <property type="evidence" value="ECO:0007669"/>
    <property type="project" value="UniProtKB-EC"/>
</dbReference>
<dbReference type="InterPro" id="IPR058866">
    <property type="entry name" value="GDPGP1_N"/>
</dbReference>
<feature type="compositionally biased region" description="Low complexity" evidence="1">
    <location>
        <begin position="13"/>
        <end position="22"/>
    </location>
</feature>
<dbReference type="PANTHER" id="PTHR20884">
    <property type="entry name" value="GDP-D-GLUCOSE PHOSPHORYLASE 1"/>
    <property type="match status" value="1"/>
</dbReference>
<evidence type="ECO:0000313" key="4">
    <source>
        <dbReference type="WBParaSite" id="TMUE_3000014280.1"/>
    </source>
</evidence>
<dbReference type="WBParaSite" id="TMUE_3000014280.1">
    <property type="protein sequence ID" value="TMUE_3000014280.1"/>
    <property type="gene ID" value="WBGene00291667"/>
</dbReference>
<evidence type="ECO:0000313" key="3">
    <source>
        <dbReference type="Proteomes" id="UP000046395"/>
    </source>
</evidence>
<dbReference type="GO" id="GO:0006006">
    <property type="term" value="P:glucose metabolic process"/>
    <property type="evidence" value="ECO:0007669"/>
    <property type="project" value="TreeGrafter"/>
</dbReference>